<proteinExistence type="predicted"/>
<gene>
    <name evidence="1" type="ORF">Pcinc_006648</name>
</gene>
<name>A0AAE1GCH0_PETCI</name>
<reference evidence="1" key="1">
    <citation type="submission" date="2023-10" db="EMBL/GenBank/DDBJ databases">
        <title>Genome assemblies of two species of porcelain crab, Petrolisthes cinctipes and Petrolisthes manimaculis (Anomura: Porcellanidae).</title>
        <authorList>
            <person name="Angst P."/>
        </authorList>
    </citation>
    <scope>NUCLEOTIDE SEQUENCE</scope>
    <source>
        <strain evidence="1">PB745_01</strain>
        <tissue evidence="1">Gill</tissue>
    </source>
</reference>
<accession>A0AAE1GCH0</accession>
<comment type="caution">
    <text evidence="1">The sequence shown here is derived from an EMBL/GenBank/DDBJ whole genome shotgun (WGS) entry which is preliminary data.</text>
</comment>
<keyword evidence="2" id="KW-1185">Reference proteome</keyword>
<dbReference type="Proteomes" id="UP001286313">
    <property type="component" value="Unassembled WGS sequence"/>
</dbReference>
<dbReference type="AlphaFoldDB" id="A0AAE1GCH0"/>
<sequence length="179" mass="19841">MPSEVFLELSVGGKCLGRVYINLWTNKRRAQQFLTLCMGTLGPSYRGAMSSEVHNQGEPGENMVFPHHVESGRANEQAIFSNVELEEYQTTVVEGLLGLPDTQYQPQTYRHSIPYNYQTLDNCQTSGFVIYTIGSPRGFPVRPFGKVFSGLDVVKAAVRHTPNSITISNCGLILPNSLI</sequence>
<organism evidence="1 2">
    <name type="scientific">Petrolisthes cinctipes</name>
    <name type="common">Flat porcelain crab</name>
    <dbReference type="NCBI Taxonomy" id="88211"/>
    <lineage>
        <taxon>Eukaryota</taxon>
        <taxon>Metazoa</taxon>
        <taxon>Ecdysozoa</taxon>
        <taxon>Arthropoda</taxon>
        <taxon>Crustacea</taxon>
        <taxon>Multicrustacea</taxon>
        <taxon>Malacostraca</taxon>
        <taxon>Eumalacostraca</taxon>
        <taxon>Eucarida</taxon>
        <taxon>Decapoda</taxon>
        <taxon>Pleocyemata</taxon>
        <taxon>Anomura</taxon>
        <taxon>Galatheoidea</taxon>
        <taxon>Porcellanidae</taxon>
        <taxon>Petrolisthes</taxon>
    </lineage>
</organism>
<evidence type="ECO:0000313" key="1">
    <source>
        <dbReference type="EMBL" id="KAK3889331.1"/>
    </source>
</evidence>
<dbReference type="EMBL" id="JAWQEG010000495">
    <property type="protein sequence ID" value="KAK3889331.1"/>
    <property type="molecule type" value="Genomic_DNA"/>
</dbReference>
<dbReference type="SUPFAM" id="SSF50891">
    <property type="entry name" value="Cyclophilin-like"/>
    <property type="match status" value="1"/>
</dbReference>
<dbReference type="InterPro" id="IPR029000">
    <property type="entry name" value="Cyclophilin-like_dom_sf"/>
</dbReference>
<dbReference type="Gene3D" id="2.40.100.10">
    <property type="entry name" value="Cyclophilin-like"/>
    <property type="match status" value="1"/>
</dbReference>
<protein>
    <submittedName>
        <fullName evidence="1">Uncharacterized protein</fullName>
    </submittedName>
</protein>
<evidence type="ECO:0000313" key="2">
    <source>
        <dbReference type="Proteomes" id="UP001286313"/>
    </source>
</evidence>